<evidence type="ECO:0000313" key="1">
    <source>
        <dbReference type="Proteomes" id="UP000887576"/>
    </source>
</evidence>
<proteinExistence type="predicted"/>
<name>A0AC34RT28_9BILA</name>
<accession>A0AC34RT28</accession>
<organism evidence="1 2">
    <name type="scientific">Panagrolaimus sp. JU765</name>
    <dbReference type="NCBI Taxonomy" id="591449"/>
    <lineage>
        <taxon>Eukaryota</taxon>
        <taxon>Metazoa</taxon>
        <taxon>Ecdysozoa</taxon>
        <taxon>Nematoda</taxon>
        <taxon>Chromadorea</taxon>
        <taxon>Rhabditida</taxon>
        <taxon>Tylenchina</taxon>
        <taxon>Panagrolaimomorpha</taxon>
        <taxon>Panagrolaimoidea</taxon>
        <taxon>Panagrolaimidae</taxon>
        <taxon>Panagrolaimus</taxon>
    </lineage>
</organism>
<dbReference type="WBParaSite" id="JU765_v2.g999.t1">
    <property type="protein sequence ID" value="JU765_v2.g999.t1"/>
    <property type="gene ID" value="JU765_v2.g999"/>
</dbReference>
<evidence type="ECO:0000313" key="2">
    <source>
        <dbReference type="WBParaSite" id="JU765_v2.g999.t1"/>
    </source>
</evidence>
<sequence>MIGEEEKLEYSRPQDYYDDFEDEFSDDENNSDAPRNGKNGIVLPSHLSHILESSEDSDEESESIPSLKEQSFRSIINQEKLLEKEIVAVKKRVKFQIDDDRQSREILRIFKIGIVINPNPVLYFGFVPVNDSSTKSVIVFNPSDKKIHIRPELYSETFFLNSRSTILMPKQEKEFQVQFMPKKKRYFSRKIYFHVGETKFSHKLIGFGGAAECILMNPKLKLLQNTQYCLRPKDPTSFDLTVTNVGDSASFMHIVAVNRRGEII</sequence>
<protein>
    <submittedName>
        <fullName evidence="2">MSP domain-containing protein</fullName>
    </submittedName>
</protein>
<dbReference type="Proteomes" id="UP000887576">
    <property type="component" value="Unplaced"/>
</dbReference>
<reference evidence="2" key="1">
    <citation type="submission" date="2022-11" db="UniProtKB">
        <authorList>
            <consortium name="WormBaseParasite"/>
        </authorList>
    </citation>
    <scope>IDENTIFICATION</scope>
</reference>